<reference evidence="2" key="1">
    <citation type="submission" date="2022-06" db="EMBL/GenBank/DDBJ databases">
        <title>Sphingomonas sp. nov. isolated from rhizosphere soil of tomato.</title>
        <authorList>
            <person name="Dong H."/>
            <person name="Gao R."/>
        </authorList>
    </citation>
    <scope>NUCLEOTIDE SEQUENCE</scope>
    <source>
        <strain evidence="2">MMSM24</strain>
    </source>
</reference>
<feature type="chain" id="PRO_5041377283" evidence="1">
    <location>
        <begin position="22"/>
        <end position="166"/>
    </location>
</feature>
<keyword evidence="3" id="KW-1185">Reference proteome</keyword>
<evidence type="ECO:0000256" key="1">
    <source>
        <dbReference type="SAM" id="SignalP"/>
    </source>
</evidence>
<accession>A0AA41ZD68</accession>
<dbReference type="AlphaFoldDB" id="A0AA41ZD68"/>
<dbReference type="RefSeq" id="WP_179511384.1">
    <property type="nucleotide sequence ID" value="NZ_JANFAU010000004.1"/>
</dbReference>
<keyword evidence="1" id="KW-0732">Signal</keyword>
<dbReference type="EMBL" id="JANFAV010000019">
    <property type="protein sequence ID" value="MCW6537177.1"/>
    <property type="molecule type" value="Genomic_DNA"/>
</dbReference>
<comment type="caution">
    <text evidence="2">The sequence shown here is derived from an EMBL/GenBank/DDBJ whole genome shotgun (WGS) entry which is preliminary data.</text>
</comment>
<organism evidence="2 3">
    <name type="scientific">Sphingomonas lycopersici</name>
    <dbReference type="NCBI Taxonomy" id="2951807"/>
    <lineage>
        <taxon>Bacteria</taxon>
        <taxon>Pseudomonadati</taxon>
        <taxon>Pseudomonadota</taxon>
        <taxon>Alphaproteobacteria</taxon>
        <taxon>Sphingomonadales</taxon>
        <taxon>Sphingomonadaceae</taxon>
        <taxon>Sphingomonas</taxon>
    </lineage>
</organism>
<evidence type="ECO:0000313" key="2">
    <source>
        <dbReference type="EMBL" id="MCW6537177.1"/>
    </source>
</evidence>
<name>A0AA41ZD68_9SPHN</name>
<gene>
    <name evidence="2" type="ORF">NEE01_20550</name>
</gene>
<dbReference type="Proteomes" id="UP001165565">
    <property type="component" value="Unassembled WGS sequence"/>
</dbReference>
<sequence length="166" mass="17345">MHVAGIAVMIAAVLLPAGAIAQEVREAQDNKQDSTLSEAGKIAARPVHDVGLANKKVPPVLLNAEDAPYSTSGTASCAQIAGRLRDLDKVLGPDFDVPSEDKGTRTGQIAKIAGETAIDTIIPFRGLVREVSGAAAAQRRMQSATYAGLARRGYLRGVARAKGCKR</sequence>
<feature type="signal peptide" evidence="1">
    <location>
        <begin position="1"/>
        <end position="21"/>
    </location>
</feature>
<protein>
    <submittedName>
        <fullName evidence="2">Uncharacterized protein</fullName>
    </submittedName>
</protein>
<evidence type="ECO:0000313" key="3">
    <source>
        <dbReference type="Proteomes" id="UP001165565"/>
    </source>
</evidence>
<proteinExistence type="predicted"/>